<feature type="region of interest" description="Disordered" evidence="1">
    <location>
        <begin position="1"/>
        <end position="37"/>
    </location>
</feature>
<evidence type="ECO:0000313" key="2">
    <source>
        <dbReference type="EMBL" id="MPC83107.1"/>
    </source>
</evidence>
<name>A0A5B7IMZ2_PORTR</name>
<gene>
    <name evidence="2" type="ORF">E2C01_077798</name>
</gene>
<dbReference type="Proteomes" id="UP000324222">
    <property type="component" value="Unassembled WGS sequence"/>
</dbReference>
<evidence type="ECO:0000256" key="1">
    <source>
        <dbReference type="SAM" id="MobiDB-lite"/>
    </source>
</evidence>
<dbReference type="AlphaFoldDB" id="A0A5B7IMZ2"/>
<feature type="compositionally biased region" description="Basic and acidic residues" evidence="1">
    <location>
        <begin position="1"/>
        <end position="11"/>
    </location>
</feature>
<accession>A0A5B7IMZ2</accession>
<protein>
    <submittedName>
        <fullName evidence="2">Uncharacterized protein</fullName>
    </submittedName>
</protein>
<proteinExistence type="predicted"/>
<evidence type="ECO:0000313" key="3">
    <source>
        <dbReference type="Proteomes" id="UP000324222"/>
    </source>
</evidence>
<dbReference type="EMBL" id="VSRR010061542">
    <property type="protein sequence ID" value="MPC83107.1"/>
    <property type="molecule type" value="Genomic_DNA"/>
</dbReference>
<reference evidence="2 3" key="1">
    <citation type="submission" date="2019-05" db="EMBL/GenBank/DDBJ databases">
        <title>Another draft genome of Portunus trituberculatus and its Hox gene families provides insights of decapod evolution.</title>
        <authorList>
            <person name="Jeong J.-H."/>
            <person name="Song I."/>
            <person name="Kim S."/>
            <person name="Choi T."/>
            <person name="Kim D."/>
            <person name="Ryu S."/>
            <person name="Kim W."/>
        </authorList>
    </citation>
    <scope>NUCLEOTIDE SEQUENCE [LARGE SCALE GENOMIC DNA]</scope>
    <source>
        <tissue evidence="2">Muscle</tissue>
    </source>
</reference>
<sequence>MEEGREGRKETGSGQEVMGEGLVKGRERVEGGREGAGAMGGKLMLGIKIVKTVAIDLLPSINPS</sequence>
<feature type="compositionally biased region" description="Basic and acidic residues" evidence="1">
    <location>
        <begin position="23"/>
        <end position="33"/>
    </location>
</feature>
<organism evidence="2 3">
    <name type="scientific">Portunus trituberculatus</name>
    <name type="common">Swimming crab</name>
    <name type="synonym">Neptunus trituberculatus</name>
    <dbReference type="NCBI Taxonomy" id="210409"/>
    <lineage>
        <taxon>Eukaryota</taxon>
        <taxon>Metazoa</taxon>
        <taxon>Ecdysozoa</taxon>
        <taxon>Arthropoda</taxon>
        <taxon>Crustacea</taxon>
        <taxon>Multicrustacea</taxon>
        <taxon>Malacostraca</taxon>
        <taxon>Eumalacostraca</taxon>
        <taxon>Eucarida</taxon>
        <taxon>Decapoda</taxon>
        <taxon>Pleocyemata</taxon>
        <taxon>Brachyura</taxon>
        <taxon>Eubrachyura</taxon>
        <taxon>Portunoidea</taxon>
        <taxon>Portunidae</taxon>
        <taxon>Portuninae</taxon>
        <taxon>Portunus</taxon>
    </lineage>
</organism>
<comment type="caution">
    <text evidence="2">The sequence shown here is derived from an EMBL/GenBank/DDBJ whole genome shotgun (WGS) entry which is preliminary data.</text>
</comment>
<keyword evidence="3" id="KW-1185">Reference proteome</keyword>